<dbReference type="FunFam" id="3.40.605.10:FF:000007">
    <property type="entry name" value="NAD/NADP-dependent betaine aldehyde dehydrogenase"/>
    <property type="match status" value="1"/>
</dbReference>
<dbReference type="InterPro" id="IPR016161">
    <property type="entry name" value="Ald_DH/histidinol_DH"/>
</dbReference>
<evidence type="ECO:0000256" key="2">
    <source>
        <dbReference type="ARBA" id="ARBA00023002"/>
    </source>
</evidence>
<dbReference type="InterPro" id="IPR050740">
    <property type="entry name" value="Aldehyde_DH_Superfamily"/>
</dbReference>
<dbReference type="PROSITE" id="PS00687">
    <property type="entry name" value="ALDEHYDE_DEHYDR_GLU"/>
    <property type="match status" value="1"/>
</dbReference>
<dbReference type="Gene3D" id="3.40.605.10">
    <property type="entry name" value="Aldehyde Dehydrogenase, Chain A, domain 1"/>
    <property type="match status" value="1"/>
</dbReference>
<dbReference type="Pfam" id="PF00171">
    <property type="entry name" value="Aldedh"/>
    <property type="match status" value="1"/>
</dbReference>
<dbReference type="GO" id="GO:0004777">
    <property type="term" value="F:succinate-semialdehyde dehydrogenase (NAD+) activity"/>
    <property type="evidence" value="ECO:0007669"/>
    <property type="project" value="TreeGrafter"/>
</dbReference>
<feature type="domain" description="Aldehyde dehydrogenase" evidence="3">
    <location>
        <begin position="12"/>
        <end position="471"/>
    </location>
</feature>
<comment type="similarity">
    <text evidence="1">Belongs to the aldehyde dehydrogenase family.</text>
</comment>
<dbReference type="InterPro" id="IPR016162">
    <property type="entry name" value="Ald_DH_N"/>
</dbReference>
<sequence>MAGNQQLIDGNWVDSTGGGTWDLVDPSTGLVVDVVPYGGERDARLAIDAASRAQASWAARGPFVRAGILHRAADIMEERAERYATITTQESGKPLAQAIAEWRSAPNNLRFAAEEAKRVGGRIIPSRVPGRRIDVTYHPIGVVGVIAAWNFPIYNINRAVSSALAVGCTVVARPSEFTPRSAFLYAEALVDAGLPDGVLNVINGDPHEMAQAMLDDPQVRKIQFTGSSRVGRLLMNGASRTITDLSLELGGNAPVIVMPDVPSLDAVARSGVSAKYRNGGQVCIAPQRFLVHASIADDFAELAAELSASLTVGDPMDPGTDVGPLINERQRDRVDEIVSTTIDGGARALTGAAKLTHTGYFYAPTVLAGAPANSPALTEEIFGPVLPVTPFESIDEAIEIANSVEHGLASFLWTSDLSTAMTASERLEYGMVGINDWYPVTPEAPFGGVKASGIGRESGIEGIYEYLEAKTRYFGAP</sequence>
<keyword evidence="2 4" id="KW-0560">Oxidoreductase</keyword>
<dbReference type="FunFam" id="3.40.309.10:FF:000009">
    <property type="entry name" value="Aldehyde dehydrogenase A"/>
    <property type="match status" value="1"/>
</dbReference>
<reference evidence="4" key="1">
    <citation type="submission" date="2018-06" db="EMBL/GenBank/DDBJ databases">
        <authorList>
            <person name="Zhirakovskaya E."/>
        </authorList>
    </citation>
    <scope>NUCLEOTIDE SEQUENCE</scope>
</reference>
<name>A0A3B0T287_9ZZZZ</name>
<evidence type="ECO:0000256" key="1">
    <source>
        <dbReference type="ARBA" id="ARBA00009986"/>
    </source>
</evidence>
<dbReference type="InterPro" id="IPR016163">
    <property type="entry name" value="Ald_DH_C"/>
</dbReference>
<organism evidence="4">
    <name type="scientific">hydrothermal vent metagenome</name>
    <dbReference type="NCBI Taxonomy" id="652676"/>
    <lineage>
        <taxon>unclassified sequences</taxon>
        <taxon>metagenomes</taxon>
        <taxon>ecological metagenomes</taxon>
    </lineage>
</organism>
<dbReference type="PANTHER" id="PTHR43353:SF5">
    <property type="entry name" value="SUCCINATE-SEMIALDEHYDE DEHYDROGENASE, MITOCHONDRIAL"/>
    <property type="match status" value="1"/>
</dbReference>
<dbReference type="GO" id="GO:0009450">
    <property type="term" value="P:gamma-aminobutyric acid catabolic process"/>
    <property type="evidence" value="ECO:0007669"/>
    <property type="project" value="TreeGrafter"/>
</dbReference>
<accession>A0A3B0T287</accession>
<dbReference type="PANTHER" id="PTHR43353">
    <property type="entry name" value="SUCCINATE-SEMIALDEHYDE DEHYDROGENASE, MITOCHONDRIAL"/>
    <property type="match status" value="1"/>
</dbReference>
<proteinExistence type="inferred from homology"/>
<gene>
    <name evidence="4" type="ORF">MNBD_ACTINO01-1718</name>
</gene>
<dbReference type="Gene3D" id="3.40.309.10">
    <property type="entry name" value="Aldehyde Dehydrogenase, Chain A, domain 2"/>
    <property type="match status" value="1"/>
</dbReference>
<protein>
    <submittedName>
        <fullName evidence="4">Aldehyde dehydrogenase</fullName>
        <ecNumber evidence="4">1.2.1.3</ecNumber>
    </submittedName>
</protein>
<dbReference type="InterPro" id="IPR029510">
    <property type="entry name" value="Ald_DH_CS_GLU"/>
</dbReference>
<dbReference type="AlphaFoldDB" id="A0A3B0T287"/>
<dbReference type="CDD" id="cd07103">
    <property type="entry name" value="ALDH_F5_SSADH_GabD"/>
    <property type="match status" value="1"/>
</dbReference>
<dbReference type="InterPro" id="IPR015590">
    <property type="entry name" value="Aldehyde_DH_dom"/>
</dbReference>
<dbReference type="EMBL" id="UOEI01000473">
    <property type="protein sequence ID" value="VAW06459.1"/>
    <property type="molecule type" value="Genomic_DNA"/>
</dbReference>
<evidence type="ECO:0000313" key="4">
    <source>
        <dbReference type="EMBL" id="VAW06459.1"/>
    </source>
</evidence>
<dbReference type="SUPFAM" id="SSF53720">
    <property type="entry name" value="ALDH-like"/>
    <property type="match status" value="1"/>
</dbReference>
<evidence type="ECO:0000259" key="3">
    <source>
        <dbReference type="Pfam" id="PF00171"/>
    </source>
</evidence>
<dbReference type="GO" id="GO:0004029">
    <property type="term" value="F:aldehyde dehydrogenase (NAD+) activity"/>
    <property type="evidence" value="ECO:0007669"/>
    <property type="project" value="UniProtKB-EC"/>
</dbReference>
<dbReference type="EC" id="1.2.1.3" evidence="4"/>